<dbReference type="InterPro" id="IPR038765">
    <property type="entry name" value="Papain-like_cys_pep_sf"/>
</dbReference>
<dbReference type="GO" id="GO:0046938">
    <property type="term" value="P:phytochelatin biosynthetic process"/>
    <property type="evidence" value="ECO:0007669"/>
    <property type="project" value="InterPro"/>
</dbReference>
<feature type="domain" description="Peptidase C83" evidence="5">
    <location>
        <begin position="1"/>
        <end position="160"/>
    </location>
</feature>
<reference evidence="6" key="1">
    <citation type="journal article" date="2023" name="G3 (Bethesda)">
        <title>A reference genome for the long-term kleptoplast-retaining sea slug Elysia crispata morphotype clarki.</title>
        <authorList>
            <person name="Eastman K.E."/>
            <person name="Pendleton A.L."/>
            <person name="Shaikh M.A."/>
            <person name="Suttiyut T."/>
            <person name="Ogas R."/>
            <person name="Tomko P."/>
            <person name="Gavelis G."/>
            <person name="Widhalm J.R."/>
            <person name="Wisecaver J.H."/>
        </authorList>
    </citation>
    <scope>NUCLEOTIDE SEQUENCE</scope>
    <source>
        <strain evidence="6">ECLA1</strain>
    </source>
</reference>
<comment type="caution">
    <text evidence="6">The sequence shown here is derived from an EMBL/GenBank/DDBJ whole genome shotgun (WGS) entry which is preliminary data.</text>
</comment>
<evidence type="ECO:0000256" key="3">
    <source>
        <dbReference type="ARBA" id="ARBA00022679"/>
    </source>
</evidence>
<dbReference type="Proteomes" id="UP001283361">
    <property type="component" value="Unassembled WGS sequence"/>
</dbReference>
<keyword evidence="3" id="KW-0808">Transferase</keyword>
<dbReference type="Pfam" id="PF05023">
    <property type="entry name" value="Phytochelatin"/>
    <property type="match status" value="1"/>
</dbReference>
<evidence type="ECO:0000259" key="5">
    <source>
        <dbReference type="PROSITE" id="PS51443"/>
    </source>
</evidence>
<dbReference type="EMBL" id="JAWDGP010002101">
    <property type="protein sequence ID" value="KAK3785615.1"/>
    <property type="molecule type" value="Genomic_DNA"/>
</dbReference>
<dbReference type="AlphaFoldDB" id="A0AAE1ACX9"/>
<evidence type="ECO:0000313" key="6">
    <source>
        <dbReference type="EMBL" id="KAK3785615.1"/>
    </source>
</evidence>
<dbReference type="SUPFAM" id="SSF54001">
    <property type="entry name" value="Cysteine proteinases"/>
    <property type="match status" value="1"/>
</dbReference>
<evidence type="ECO:0000256" key="1">
    <source>
        <dbReference type="ARBA" id="ARBA00012468"/>
    </source>
</evidence>
<accession>A0AAE1ACX9</accession>
<evidence type="ECO:0000313" key="7">
    <source>
        <dbReference type="Proteomes" id="UP001283361"/>
    </source>
</evidence>
<gene>
    <name evidence="6" type="ORF">RRG08_015500</name>
</gene>
<dbReference type="Gene3D" id="3.90.70.30">
    <property type="entry name" value="Phytochelatin synthase, N-terminal domain"/>
    <property type="match status" value="1"/>
</dbReference>
<evidence type="ECO:0000256" key="4">
    <source>
        <dbReference type="ARBA" id="ARBA00022723"/>
    </source>
</evidence>
<dbReference type="GO" id="GO:0016756">
    <property type="term" value="F:glutathione gamma-glutamylcysteinyltransferase activity"/>
    <property type="evidence" value="ECO:0007669"/>
    <property type="project" value="UniProtKB-EC"/>
</dbReference>
<keyword evidence="7" id="KW-1185">Reference proteome</keyword>
<dbReference type="PANTHER" id="PTHR33447">
    <property type="entry name" value="GLUTATHIONE GAMMA-GLUTAMYLCYSTEINYLTRANSFERASE"/>
    <property type="match status" value="1"/>
</dbReference>
<dbReference type="PROSITE" id="PS51443">
    <property type="entry name" value="PCS"/>
    <property type="match status" value="1"/>
</dbReference>
<dbReference type="GO" id="GO:0010038">
    <property type="term" value="P:response to metal ion"/>
    <property type="evidence" value="ECO:0007669"/>
    <property type="project" value="InterPro"/>
</dbReference>
<dbReference type="InterPro" id="IPR038156">
    <property type="entry name" value="PCS_N_sf"/>
</dbReference>
<organism evidence="6 7">
    <name type="scientific">Elysia crispata</name>
    <name type="common">lettuce slug</name>
    <dbReference type="NCBI Taxonomy" id="231223"/>
    <lineage>
        <taxon>Eukaryota</taxon>
        <taxon>Metazoa</taxon>
        <taxon>Spiralia</taxon>
        <taxon>Lophotrochozoa</taxon>
        <taxon>Mollusca</taxon>
        <taxon>Gastropoda</taxon>
        <taxon>Heterobranchia</taxon>
        <taxon>Euthyneura</taxon>
        <taxon>Panpulmonata</taxon>
        <taxon>Sacoglossa</taxon>
        <taxon>Placobranchoidea</taxon>
        <taxon>Plakobranchidae</taxon>
        <taxon>Elysia</taxon>
    </lineage>
</organism>
<name>A0AAE1ACX9_9GAST</name>
<keyword evidence="4" id="KW-0479">Metal-binding</keyword>
<dbReference type="InterPro" id="IPR007719">
    <property type="entry name" value="PCS_N"/>
</dbReference>
<keyword evidence="2" id="KW-0104">Cadmium</keyword>
<dbReference type="InterPro" id="IPR040409">
    <property type="entry name" value="PCS-like"/>
</dbReference>
<proteinExistence type="predicted"/>
<evidence type="ECO:0000256" key="2">
    <source>
        <dbReference type="ARBA" id="ARBA00022539"/>
    </source>
</evidence>
<protein>
    <recommendedName>
        <fullName evidence="1">glutathione gamma-glutamylcysteinyltransferase</fullName>
        <ecNumber evidence="1">2.3.2.15</ecNumber>
    </recommendedName>
</protein>
<dbReference type="GO" id="GO:0046872">
    <property type="term" value="F:metal ion binding"/>
    <property type="evidence" value="ECO:0007669"/>
    <property type="project" value="UniProtKB-KW"/>
</dbReference>
<sequence>MALNALEVDPGRIWKGPWRWYHESMLDCCTPLEIAQTKGINMIQFVCLAKCNGLHPFAVPGSDIMTLDQLRDEVKRVTQREDVVFIASYSRKVLGQTGDGHFSPIAGYHEGRDLVLILDTARFKYPPHWIKLKVLLDAMRTIDSDTGKSRGYVALSIAKDQIMPLLFRPSCELSVDLKRGSLTPELLNFYKEWKGWLKAEGLAPNTQGEVVISQCAQHLLTMISEGYFKKGPFCLTMPFYISLANDNKIKSCVIDCDKLHISAQKMIYAMKSLFVEMESTKTFQGVTRFLLTKSKEENELALQMVQCRSDLSGFYKNGNCQSECCLQPSENTRETVQLKALHKMTCCGGHEAHSDSSKAINTDNSYSVDLFHDCETGSEIKCSFQFDCRPEHIVTMFLFVWPHDDLSLRDRKLFCSASNKVSHASENLAIGSETNTPSLMKDPKKISSTHEIDGLPYQKIPLINTLLDFLHTDLENIEGTYFEGEIQALMIKFHEVMKYHCHRE</sequence>
<dbReference type="EC" id="2.3.2.15" evidence="1"/>